<dbReference type="Proteomes" id="UP000202419">
    <property type="component" value="Segment"/>
</dbReference>
<dbReference type="GeneID" id="5658851"/>
<dbReference type="RefSeq" id="YP_001497531.1">
    <property type="nucleotide sequence ID" value="NC_009898.1"/>
</dbReference>
<sequence>MTTVFSQFYQEVWDKCDISVSFRSKANPTLNVEFREIHMVIIGCWCRCIRPRRRKYQNLSSPSIQEFALLLRVFDPTAIRSASVKI</sequence>
<name>A7IWL0_PBCVN</name>
<accession>A7IWL0</accession>
<organismHost>
    <name type="scientific">Chlorella</name>
    <dbReference type="NCBI Taxonomy" id="3071"/>
</organismHost>
<evidence type="ECO:0000313" key="1">
    <source>
        <dbReference type="EMBL" id="ABT14734.1"/>
    </source>
</evidence>
<evidence type="ECO:0000313" key="2">
    <source>
        <dbReference type="Proteomes" id="UP000202419"/>
    </source>
</evidence>
<keyword evidence="2" id="KW-1185">Reference proteome</keyword>
<dbReference type="KEGG" id="vg:5658851"/>
<reference evidence="1 2" key="1">
    <citation type="journal article" date="2007" name="Virology">
        <title>Sequence and annotation of the 369-kb NY-2A and the 345-kb AR158 viruses that infect Chlorella NC64A.</title>
        <authorList>
            <person name="Fitzgerald L.A."/>
            <person name="Graves M.V."/>
            <person name="Li X."/>
            <person name="Feldblyum T."/>
            <person name="Nierman W.C."/>
            <person name="Van Etten J.L."/>
        </authorList>
    </citation>
    <scope>NUCLEOTIDE SEQUENCE [LARGE SCALE GENOMIC DNA]</scope>
    <source>
        <strain evidence="1 2">NY-2A</strain>
    </source>
</reference>
<organism evidence="1 2">
    <name type="scientific">Paramecium bursaria Chlorella virus NY2A</name>
    <name type="common">PBCV-NY2A</name>
    <dbReference type="NCBI Taxonomy" id="46021"/>
    <lineage>
        <taxon>Viruses</taxon>
        <taxon>Varidnaviria</taxon>
        <taxon>Bamfordvirae</taxon>
        <taxon>Nucleocytoviricota</taxon>
        <taxon>Megaviricetes</taxon>
        <taxon>Algavirales</taxon>
        <taxon>Phycodnaviridae</taxon>
        <taxon>Chlorovirus</taxon>
        <taxon>Chlorovirus americanus</taxon>
    </lineage>
</organism>
<dbReference type="EMBL" id="DQ491002">
    <property type="protein sequence ID" value="ABT14734.1"/>
    <property type="molecule type" value="Genomic_DNA"/>
</dbReference>
<gene>
    <name evidence="1" type="primary">b335R</name>
    <name evidence="1" type="ORF">NY2A_b335R</name>
</gene>
<protein>
    <submittedName>
        <fullName evidence="1">Uncharacterized protein b335R</fullName>
    </submittedName>
</protein>
<proteinExistence type="predicted"/>